<dbReference type="eggNOG" id="arCOG05931">
    <property type="taxonomic scope" value="Archaea"/>
</dbReference>
<dbReference type="KEGG" id="mcn:Mcup_2012"/>
<dbReference type="HOGENOM" id="CLU_1393599_0_0_2"/>
<accession>F4G237</accession>
<dbReference type="STRING" id="1006006.Mcup_2012"/>
<dbReference type="Proteomes" id="UP000007812">
    <property type="component" value="Chromosome"/>
</dbReference>
<evidence type="ECO:0000313" key="2">
    <source>
        <dbReference type="Proteomes" id="UP000007812"/>
    </source>
</evidence>
<name>F4G237_METCR</name>
<dbReference type="AlphaFoldDB" id="F4G237"/>
<evidence type="ECO:0000313" key="1">
    <source>
        <dbReference type="EMBL" id="AEB96114.1"/>
    </source>
</evidence>
<dbReference type="PATRIC" id="fig|1006006.8.peg.2016"/>
<keyword evidence="2" id="KW-1185">Reference proteome</keyword>
<sequence>MIVCANCAAVLDIIYDYRMPYIEPHRPKSTFNKDIFFKKIEIKEISKILKRTQYIRLKGNLMLDFHGKDRKVKIYTTDSIMALNALNSDRNVVKIYNYLENKGIFSGLKYRTRVLLTYYLIYNGDEKILKKLFKSPNLKLGNIKKLAKRVPLSVKVEIKHIING</sequence>
<dbReference type="EMBL" id="CP002656">
    <property type="protein sequence ID" value="AEB96114.1"/>
    <property type="molecule type" value="Genomic_DNA"/>
</dbReference>
<reference evidence="1 2" key="1">
    <citation type="journal article" date="2011" name="J. Bacteriol.">
        <title>Complete genome sequence of Metallosphaera cuprina, a metal sulfide-oxidizing archaeon from a hot spring.</title>
        <authorList>
            <person name="Liu L.J."/>
            <person name="You X.Y."/>
            <person name="Zheng H."/>
            <person name="Wang S."/>
            <person name="Jiang C.Y."/>
            <person name="Liu S.J."/>
        </authorList>
    </citation>
    <scope>NUCLEOTIDE SEQUENCE [LARGE SCALE GENOMIC DNA]</scope>
    <source>
        <strain evidence="1 2">Ar-4</strain>
    </source>
</reference>
<organism evidence="1 2">
    <name type="scientific">Metallosphaera cuprina (strain Ar-4)</name>
    <dbReference type="NCBI Taxonomy" id="1006006"/>
    <lineage>
        <taxon>Archaea</taxon>
        <taxon>Thermoproteota</taxon>
        <taxon>Thermoprotei</taxon>
        <taxon>Sulfolobales</taxon>
        <taxon>Sulfolobaceae</taxon>
        <taxon>Metallosphaera</taxon>
    </lineage>
</organism>
<protein>
    <submittedName>
        <fullName evidence="1">Zinc finger TFIIB-type domain-containing protein</fullName>
    </submittedName>
</protein>
<gene>
    <name evidence="1" type="ordered locus">Mcup_2012</name>
</gene>
<proteinExistence type="predicted"/>